<dbReference type="GO" id="GO:0020037">
    <property type="term" value="F:heme binding"/>
    <property type="evidence" value="ECO:0007669"/>
    <property type="project" value="InterPro"/>
</dbReference>
<dbReference type="InterPro" id="IPR009050">
    <property type="entry name" value="Globin-like_sf"/>
</dbReference>
<dbReference type="AlphaFoldDB" id="C2FYK0"/>
<evidence type="ECO:0000313" key="6">
    <source>
        <dbReference type="Proteomes" id="UP000006241"/>
    </source>
</evidence>
<dbReference type="RefSeq" id="WP_003010828.1">
    <property type="nucleotide sequence ID" value="NZ_GG668633.1"/>
</dbReference>
<dbReference type="Gene3D" id="1.10.490.10">
    <property type="entry name" value="Globins"/>
    <property type="match status" value="1"/>
</dbReference>
<dbReference type="HOGENOM" id="CLU_104957_4_0_10"/>
<organism evidence="5 6">
    <name type="scientific">Sphingobacterium spiritivorum ATCC 33300</name>
    <dbReference type="NCBI Taxonomy" id="525372"/>
    <lineage>
        <taxon>Bacteria</taxon>
        <taxon>Pseudomonadati</taxon>
        <taxon>Bacteroidota</taxon>
        <taxon>Sphingobacteriia</taxon>
        <taxon>Sphingobacteriales</taxon>
        <taxon>Sphingobacteriaceae</taxon>
        <taxon>Sphingobacterium</taxon>
    </lineage>
</organism>
<keyword evidence="3" id="KW-0479">Metal-binding</keyword>
<proteinExistence type="predicted"/>
<dbReference type="EMBL" id="ACHB01000056">
    <property type="protein sequence ID" value="EEI92020.1"/>
    <property type="molecule type" value="Genomic_DNA"/>
</dbReference>
<dbReference type="InterPro" id="IPR012292">
    <property type="entry name" value="Globin/Proto"/>
</dbReference>
<evidence type="ECO:0000256" key="1">
    <source>
        <dbReference type="ARBA" id="ARBA00022448"/>
    </source>
</evidence>
<keyword evidence="4" id="KW-0408">Iron</keyword>
<dbReference type="InterPro" id="IPR001486">
    <property type="entry name" value="Hemoglobin_trunc"/>
</dbReference>
<protein>
    <submittedName>
        <fullName evidence="5">Protozoan/cyanobacterial globin family protein</fullName>
    </submittedName>
</protein>
<dbReference type="SUPFAM" id="SSF46458">
    <property type="entry name" value="Globin-like"/>
    <property type="match status" value="1"/>
</dbReference>
<name>C2FYK0_SPHSI</name>
<dbReference type="Pfam" id="PF01152">
    <property type="entry name" value="Bac_globin"/>
    <property type="match status" value="1"/>
</dbReference>
<dbReference type="CDD" id="cd08916">
    <property type="entry name" value="TrHb3_P"/>
    <property type="match status" value="1"/>
</dbReference>
<dbReference type="GO" id="GO:0046872">
    <property type="term" value="F:metal ion binding"/>
    <property type="evidence" value="ECO:0007669"/>
    <property type="project" value="UniProtKB-KW"/>
</dbReference>
<reference evidence="5 6" key="1">
    <citation type="submission" date="2009-01" db="EMBL/GenBank/DDBJ databases">
        <authorList>
            <person name="Qin X."/>
            <person name="Bachman B."/>
            <person name="Battles P."/>
            <person name="Bell A."/>
            <person name="Bess C."/>
            <person name="Bickham C."/>
            <person name="Chaboub L."/>
            <person name="Chen D."/>
            <person name="Coyle M."/>
            <person name="Deiros D.R."/>
            <person name="Dinh H."/>
            <person name="Forbes L."/>
            <person name="Fowler G."/>
            <person name="Francisco L."/>
            <person name="Fu Q."/>
            <person name="Gubbala S."/>
            <person name="Hale W."/>
            <person name="Han Y."/>
            <person name="Hemphill L."/>
            <person name="Highlander S.K."/>
            <person name="Hirani K."/>
            <person name="Hogues M."/>
            <person name="Jackson L."/>
            <person name="Jakkamsetti A."/>
            <person name="Javaid M."/>
            <person name="Jiang H."/>
            <person name="Korchina V."/>
            <person name="Kovar C."/>
            <person name="Lara F."/>
            <person name="Lee S."/>
            <person name="Mata R."/>
            <person name="Mathew T."/>
            <person name="Moen C."/>
            <person name="Morales K."/>
            <person name="Munidasa M."/>
            <person name="Nazareth L."/>
            <person name="Ngo R."/>
            <person name="Nguyen L."/>
            <person name="Okwuonu G."/>
            <person name="Ongeri F."/>
            <person name="Patil S."/>
            <person name="Petrosino J."/>
            <person name="Pham C."/>
            <person name="Pham P."/>
            <person name="Pu L.-L."/>
            <person name="Puazo M."/>
            <person name="Raj R."/>
            <person name="Reid J."/>
            <person name="Rouhana J."/>
            <person name="Saada N."/>
            <person name="Shang Y."/>
            <person name="Simmons D."/>
            <person name="Thornton R."/>
            <person name="Warren J."/>
            <person name="Weissenberger G."/>
            <person name="Zhang J."/>
            <person name="Zhang L."/>
            <person name="Zhou C."/>
            <person name="Zhu D."/>
            <person name="Muzny D."/>
            <person name="Worley K."/>
            <person name="Gibbs R."/>
        </authorList>
    </citation>
    <scope>NUCLEOTIDE SEQUENCE [LARGE SCALE GENOMIC DNA]</scope>
    <source>
        <strain evidence="5 6">ATCC 33300</strain>
    </source>
</reference>
<comment type="caution">
    <text evidence="5">The sequence shown here is derived from an EMBL/GenBank/DDBJ whole genome shotgun (WGS) entry which is preliminary data.</text>
</comment>
<gene>
    <name evidence="5" type="ORF">HMPREF0765_2406</name>
</gene>
<evidence type="ECO:0000256" key="3">
    <source>
        <dbReference type="ARBA" id="ARBA00022723"/>
    </source>
</evidence>
<keyword evidence="2" id="KW-0349">Heme</keyword>
<evidence type="ECO:0000256" key="2">
    <source>
        <dbReference type="ARBA" id="ARBA00022617"/>
    </source>
</evidence>
<keyword evidence="1" id="KW-0813">Transport</keyword>
<dbReference type="GO" id="GO:0019825">
    <property type="term" value="F:oxygen binding"/>
    <property type="evidence" value="ECO:0007669"/>
    <property type="project" value="InterPro"/>
</dbReference>
<dbReference type="Proteomes" id="UP000006241">
    <property type="component" value="Unassembled WGS sequence"/>
</dbReference>
<evidence type="ECO:0000313" key="5">
    <source>
        <dbReference type="EMBL" id="EEI92020.1"/>
    </source>
</evidence>
<accession>C2FYK0</accession>
<evidence type="ECO:0000256" key="4">
    <source>
        <dbReference type="ARBA" id="ARBA00023004"/>
    </source>
</evidence>
<sequence>MAKQDIRTLEDVKLLVNTFYGRVQKDTLIGPIFNAILDGRWEAHLEKMYGFWQTLLLDQHSYFGSPFPPHATLPVEADHFDAWLNLWTNTVREFFEGEKAEEAILRGEKMATMFLSKIMYYRNTNARPLS</sequence>